<evidence type="ECO:0000313" key="2">
    <source>
        <dbReference type="EMBL" id="SCY58580.1"/>
    </source>
</evidence>
<dbReference type="STRING" id="419481.SAMN05216233_112119"/>
<dbReference type="SUPFAM" id="SSF52266">
    <property type="entry name" value="SGNH hydrolase"/>
    <property type="match status" value="1"/>
</dbReference>
<organism evidence="2 3">
    <name type="scientific">Desulfoluna spongiiphila</name>
    <dbReference type="NCBI Taxonomy" id="419481"/>
    <lineage>
        <taxon>Bacteria</taxon>
        <taxon>Pseudomonadati</taxon>
        <taxon>Thermodesulfobacteriota</taxon>
        <taxon>Desulfobacteria</taxon>
        <taxon>Desulfobacterales</taxon>
        <taxon>Desulfolunaceae</taxon>
        <taxon>Desulfoluna</taxon>
    </lineage>
</organism>
<dbReference type="RefSeq" id="WP_092212027.1">
    <property type="nucleotide sequence ID" value="NZ_FMUX01000012.1"/>
</dbReference>
<keyword evidence="3" id="KW-1185">Reference proteome</keyword>
<dbReference type="GO" id="GO:0004622">
    <property type="term" value="F:phosphatidylcholine lysophospholipase activity"/>
    <property type="evidence" value="ECO:0007669"/>
    <property type="project" value="TreeGrafter"/>
</dbReference>
<evidence type="ECO:0000259" key="1">
    <source>
        <dbReference type="Pfam" id="PF13472"/>
    </source>
</evidence>
<evidence type="ECO:0000313" key="3">
    <source>
        <dbReference type="Proteomes" id="UP000198870"/>
    </source>
</evidence>
<dbReference type="Pfam" id="PF13472">
    <property type="entry name" value="Lipase_GDSL_2"/>
    <property type="match status" value="1"/>
</dbReference>
<dbReference type="EMBL" id="FMUX01000012">
    <property type="protein sequence ID" value="SCY58580.1"/>
    <property type="molecule type" value="Genomic_DNA"/>
</dbReference>
<dbReference type="Proteomes" id="UP000198870">
    <property type="component" value="Unassembled WGS sequence"/>
</dbReference>
<dbReference type="AlphaFoldDB" id="A0A1G5H5F3"/>
<dbReference type="InterPro" id="IPR036514">
    <property type="entry name" value="SGNH_hydro_sf"/>
</dbReference>
<proteinExistence type="predicted"/>
<accession>A0A1G5H5F3</accession>
<gene>
    <name evidence="2" type="ORF">SAMN05216233_112119</name>
</gene>
<dbReference type="InterPro" id="IPR051532">
    <property type="entry name" value="Ester_Hydrolysis_Enzymes"/>
</dbReference>
<dbReference type="PANTHER" id="PTHR30383">
    <property type="entry name" value="THIOESTERASE 1/PROTEASE 1/LYSOPHOSPHOLIPASE L1"/>
    <property type="match status" value="1"/>
</dbReference>
<dbReference type="InterPro" id="IPR013830">
    <property type="entry name" value="SGNH_hydro"/>
</dbReference>
<name>A0A1G5H5F3_9BACT</name>
<reference evidence="2 3" key="1">
    <citation type="submission" date="2016-10" db="EMBL/GenBank/DDBJ databases">
        <authorList>
            <person name="de Groot N.N."/>
        </authorList>
    </citation>
    <scope>NUCLEOTIDE SEQUENCE [LARGE SCALE GENOMIC DNA]</scope>
    <source>
        <strain evidence="2 3">AA1</strain>
    </source>
</reference>
<dbReference type="Gene3D" id="3.40.50.1110">
    <property type="entry name" value="SGNH hydrolase"/>
    <property type="match status" value="1"/>
</dbReference>
<sequence length="207" mass="21903">MNKRIIFGVIVLCLAVAVWSFLGPGRQRSIRNAPPANPTIVAFGDSLTSGVGAGQGGSYPSQLSARIGRKIINLGVPGETTQSAMARLDDVLGYNPGIVLITLGGNDLKNGVGRQVAFQNLSFIIGVFQQEGAMVILGGIDIPFWGRDFGTGYRETADAMGVVLVPDIYDGILGKPGLMSDRIHPNDKGYGIMAGHFFKALKPYLAP</sequence>
<protein>
    <submittedName>
        <fullName evidence="2">Lysophospholipase L1</fullName>
    </submittedName>
</protein>
<dbReference type="PANTHER" id="PTHR30383:SF5">
    <property type="entry name" value="SGNH HYDROLASE-TYPE ESTERASE DOMAIN-CONTAINING PROTEIN"/>
    <property type="match status" value="1"/>
</dbReference>
<feature type="domain" description="SGNH hydrolase-type esterase" evidence="1">
    <location>
        <begin position="42"/>
        <end position="191"/>
    </location>
</feature>
<dbReference type="OrthoDB" id="9786188at2"/>